<evidence type="ECO:0000313" key="1">
    <source>
        <dbReference type="EMBL" id="CAJ2654705.1"/>
    </source>
</evidence>
<protein>
    <submittedName>
        <fullName evidence="1">Uncharacterized protein</fullName>
    </submittedName>
</protein>
<reference evidence="1" key="1">
    <citation type="submission" date="2023-10" db="EMBL/GenBank/DDBJ databases">
        <authorList>
            <person name="Rodriguez Cubillos JULIANA M."/>
            <person name="De Vega J."/>
        </authorList>
    </citation>
    <scope>NUCLEOTIDE SEQUENCE</scope>
</reference>
<evidence type="ECO:0000313" key="2">
    <source>
        <dbReference type="Proteomes" id="UP001177021"/>
    </source>
</evidence>
<gene>
    <name evidence="1" type="ORF">MILVUS5_LOCUS21793</name>
</gene>
<accession>A0ACB0KBJ9</accession>
<sequence length="76" mass="8574">MAQILMFVYILIIFFSLFLVVTSRTRIPCISESDCPESTTKKLWQCIDGFCDIIVREGSSTGCILCPKCDSSMIRV</sequence>
<dbReference type="Proteomes" id="UP001177021">
    <property type="component" value="Unassembled WGS sequence"/>
</dbReference>
<dbReference type="EMBL" id="CASHSV030000206">
    <property type="protein sequence ID" value="CAJ2654705.1"/>
    <property type="molecule type" value="Genomic_DNA"/>
</dbReference>
<name>A0ACB0KBJ9_TRIPR</name>
<organism evidence="1 2">
    <name type="scientific">Trifolium pratense</name>
    <name type="common">Red clover</name>
    <dbReference type="NCBI Taxonomy" id="57577"/>
    <lineage>
        <taxon>Eukaryota</taxon>
        <taxon>Viridiplantae</taxon>
        <taxon>Streptophyta</taxon>
        <taxon>Embryophyta</taxon>
        <taxon>Tracheophyta</taxon>
        <taxon>Spermatophyta</taxon>
        <taxon>Magnoliopsida</taxon>
        <taxon>eudicotyledons</taxon>
        <taxon>Gunneridae</taxon>
        <taxon>Pentapetalae</taxon>
        <taxon>rosids</taxon>
        <taxon>fabids</taxon>
        <taxon>Fabales</taxon>
        <taxon>Fabaceae</taxon>
        <taxon>Papilionoideae</taxon>
        <taxon>50 kb inversion clade</taxon>
        <taxon>NPAAA clade</taxon>
        <taxon>Hologalegina</taxon>
        <taxon>IRL clade</taxon>
        <taxon>Trifolieae</taxon>
        <taxon>Trifolium</taxon>
    </lineage>
</organism>
<comment type="caution">
    <text evidence="1">The sequence shown here is derived from an EMBL/GenBank/DDBJ whole genome shotgun (WGS) entry which is preliminary data.</text>
</comment>
<proteinExistence type="predicted"/>
<keyword evidence="2" id="KW-1185">Reference proteome</keyword>